<dbReference type="PANTHER" id="PTHR43272">
    <property type="entry name" value="LONG-CHAIN-FATTY-ACID--COA LIGASE"/>
    <property type="match status" value="1"/>
</dbReference>
<organism evidence="4 5">
    <name type="scientific">Lunasporangiospora selenospora</name>
    <dbReference type="NCBI Taxonomy" id="979761"/>
    <lineage>
        <taxon>Eukaryota</taxon>
        <taxon>Fungi</taxon>
        <taxon>Fungi incertae sedis</taxon>
        <taxon>Mucoromycota</taxon>
        <taxon>Mortierellomycotina</taxon>
        <taxon>Mortierellomycetes</taxon>
        <taxon>Mortierellales</taxon>
        <taxon>Mortierellaceae</taxon>
        <taxon>Lunasporangiospora</taxon>
    </lineage>
</organism>
<keyword evidence="5" id="KW-1185">Reference proteome</keyword>
<comment type="caution">
    <text evidence="4">The sequence shown here is derived from an EMBL/GenBank/DDBJ whole genome shotgun (WGS) entry which is preliminary data.</text>
</comment>
<name>A0A9P6KAB4_9FUNG</name>
<evidence type="ECO:0000256" key="2">
    <source>
        <dbReference type="ARBA" id="ARBA00022840"/>
    </source>
</evidence>
<dbReference type="GO" id="GO:0005524">
    <property type="term" value="F:ATP binding"/>
    <property type="evidence" value="ECO:0007669"/>
    <property type="project" value="UniProtKB-KW"/>
</dbReference>
<dbReference type="AlphaFoldDB" id="A0A9P6KAB4"/>
<evidence type="ECO:0000313" key="5">
    <source>
        <dbReference type="Proteomes" id="UP000780801"/>
    </source>
</evidence>
<dbReference type="GO" id="GO:0005783">
    <property type="term" value="C:endoplasmic reticulum"/>
    <property type="evidence" value="ECO:0007669"/>
    <property type="project" value="TreeGrafter"/>
</dbReference>
<dbReference type="SUPFAM" id="SSF56801">
    <property type="entry name" value="Acetyl-CoA synthetase-like"/>
    <property type="match status" value="1"/>
</dbReference>
<proteinExistence type="predicted"/>
<keyword evidence="1" id="KW-0547">Nucleotide-binding</keyword>
<dbReference type="OrthoDB" id="1700726at2759"/>
<dbReference type="Pfam" id="PF00501">
    <property type="entry name" value="AMP-binding"/>
    <property type="match status" value="1"/>
</dbReference>
<feature type="domain" description="AMP-dependent synthetase/ligase" evidence="3">
    <location>
        <begin position="2"/>
        <end position="344"/>
    </location>
</feature>
<dbReference type="GO" id="GO:0004467">
    <property type="term" value="F:long-chain fatty acid-CoA ligase activity"/>
    <property type="evidence" value="ECO:0007669"/>
    <property type="project" value="TreeGrafter"/>
</dbReference>
<dbReference type="EMBL" id="JAABOA010004953">
    <property type="protein sequence ID" value="KAF9577347.1"/>
    <property type="molecule type" value="Genomic_DNA"/>
</dbReference>
<evidence type="ECO:0000259" key="3">
    <source>
        <dbReference type="Pfam" id="PF00501"/>
    </source>
</evidence>
<evidence type="ECO:0000256" key="1">
    <source>
        <dbReference type="ARBA" id="ARBA00022741"/>
    </source>
</evidence>
<evidence type="ECO:0000313" key="4">
    <source>
        <dbReference type="EMBL" id="KAF9577347.1"/>
    </source>
</evidence>
<dbReference type="PANTHER" id="PTHR43272:SF33">
    <property type="entry name" value="AMP-BINDING DOMAIN-CONTAINING PROTEIN-RELATED"/>
    <property type="match status" value="1"/>
</dbReference>
<dbReference type="GO" id="GO:0016020">
    <property type="term" value="C:membrane"/>
    <property type="evidence" value="ECO:0007669"/>
    <property type="project" value="TreeGrafter"/>
</dbReference>
<dbReference type="Gene3D" id="3.40.50.12780">
    <property type="entry name" value="N-terminal domain of ligase-like"/>
    <property type="match status" value="1"/>
</dbReference>
<feature type="non-terminal residue" evidence="4">
    <location>
        <position position="402"/>
    </location>
</feature>
<gene>
    <name evidence="4" type="ORF">BGW38_007493</name>
</gene>
<sequence length="402" mass="43537">SFIAQQAFYRYSFVAVPIHELRNNGLLIEVVNQTKLKAILISDKALPLLLESLQDCTSVKTIITTGIYISKAQEELAQKHGVKILKFGSVEYDGSHQILDPVTPDPEDLAMINYSTKSKSLSKGVMLTHGNLVAAMTAFNASLPFAKRINSKDRFISHFSNGDVISVWLSSAVLLEGGSLIFPSGLMKNVLYDVQATHPTIFASTPVILEKTHEALHATYGKGSLFQKAFVAKKAILQSGRITQTSLWDFIGLGELRSRLGGKTRLMVTTWIPVVSVYGRTEASGLVTCRNMLDYSTVPYLGGPAGCNEIKLKDDAQSGYACTDEPLPRGEVLIRGPNVMRGYFKKPSATSTAIDQDGWLHTFDLGGLHANGALEILGTMKKPKSTLGVVGSASPSSGDVKE</sequence>
<dbReference type="InterPro" id="IPR042099">
    <property type="entry name" value="ANL_N_sf"/>
</dbReference>
<dbReference type="InterPro" id="IPR000873">
    <property type="entry name" value="AMP-dep_synth/lig_dom"/>
</dbReference>
<dbReference type="Proteomes" id="UP000780801">
    <property type="component" value="Unassembled WGS sequence"/>
</dbReference>
<protein>
    <recommendedName>
        <fullName evidence="3">AMP-dependent synthetase/ligase domain-containing protein</fullName>
    </recommendedName>
</protein>
<accession>A0A9P6KAB4</accession>
<keyword evidence="2" id="KW-0067">ATP-binding</keyword>
<reference evidence="4" key="1">
    <citation type="journal article" date="2020" name="Fungal Divers.">
        <title>Resolving the Mortierellaceae phylogeny through synthesis of multi-gene phylogenetics and phylogenomics.</title>
        <authorList>
            <person name="Vandepol N."/>
            <person name="Liber J."/>
            <person name="Desiro A."/>
            <person name="Na H."/>
            <person name="Kennedy M."/>
            <person name="Barry K."/>
            <person name="Grigoriev I.V."/>
            <person name="Miller A.N."/>
            <person name="O'Donnell K."/>
            <person name="Stajich J.E."/>
            <person name="Bonito G."/>
        </authorList>
    </citation>
    <scope>NUCLEOTIDE SEQUENCE</scope>
    <source>
        <strain evidence="4">KOD1015</strain>
    </source>
</reference>